<evidence type="ECO:0000313" key="11">
    <source>
        <dbReference type="EMBL" id="KAG7286792.1"/>
    </source>
</evidence>
<dbReference type="InterPro" id="IPR034193">
    <property type="entry name" value="PCSK9_ProteinaseK-like"/>
</dbReference>
<reference evidence="11" key="1">
    <citation type="submission" date="2023-02" db="EMBL/GenBank/DDBJ databases">
        <authorList>
            <person name="Palmer J.M."/>
        </authorList>
    </citation>
    <scope>NUCLEOTIDE SEQUENCE</scope>
    <source>
        <strain evidence="11">FW57</strain>
    </source>
</reference>
<dbReference type="PRINTS" id="PR00723">
    <property type="entry name" value="SUBTILISIN"/>
</dbReference>
<evidence type="ECO:0000259" key="10">
    <source>
        <dbReference type="Pfam" id="PF05922"/>
    </source>
</evidence>
<dbReference type="SUPFAM" id="SSF54897">
    <property type="entry name" value="Protease propeptides/inhibitors"/>
    <property type="match status" value="1"/>
</dbReference>
<feature type="signal peptide" evidence="8">
    <location>
        <begin position="1"/>
        <end position="15"/>
    </location>
</feature>
<keyword evidence="3 8" id="KW-0732">Signal</keyword>
<dbReference type="InterPro" id="IPR036852">
    <property type="entry name" value="Peptidase_S8/S53_dom_sf"/>
</dbReference>
<dbReference type="PANTHER" id="PTHR43806">
    <property type="entry name" value="PEPTIDASE S8"/>
    <property type="match status" value="1"/>
</dbReference>
<evidence type="ECO:0000259" key="9">
    <source>
        <dbReference type="Pfam" id="PF00082"/>
    </source>
</evidence>
<evidence type="ECO:0000256" key="4">
    <source>
        <dbReference type="ARBA" id="ARBA00022801"/>
    </source>
</evidence>
<dbReference type="CDD" id="cd04077">
    <property type="entry name" value="Peptidases_S8_PCSK9_ProteinaseK_like"/>
    <property type="match status" value="1"/>
</dbReference>
<keyword evidence="12" id="KW-1185">Reference proteome</keyword>
<dbReference type="InterPro" id="IPR050131">
    <property type="entry name" value="Peptidase_S8_subtilisin-like"/>
</dbReference>
<dbReference type="EMBL" id="JAHCVI010000004">
    <property type="protein sequence ID" value="KAG7286792.1"/>
    <property type="molecule type" value="Genomic_DNA"/>
</dbReference>
<dbReference type="AlphaFoldDB" id="A0AAD4EWC1"/>
<evidence type="ECO:0000256" key="7">
    <source>
        <dbReference type="RuleBase" id="RU003355"/>
    </source>
</evidence>
<dbReference type="InterPro" id="IPR010259">
    <property type="entry name" value="S8pro/Inhibitor_I9"/>
</dbReference>
<gene>
    <name evidence="11" type="ORF">NEMBOFW57_009108</name>
</gene>
<dbReference type="PROSITE" id="PS00138">
    <property type="entry name" value="SUBTILASE_SER"/>
    <property type="match status" value="1"/>
</dbReference>
<dbReference type="InterPro" id="IPR037045">
    <property type="entry name" value="S8pro/Inhibitor_I9_sf"/>
</dbReference>
<feature type="active site" description="Charge relay system" evidence="6">
    <location>
        <position position="139"/>
    </location>
</feature>
<dbReference type="PANTHER" id="PTHR43806:SF58">
    <property type="entry name" value="ALKALINE PROTEASE 1-RELATED"/>
    <property type="match status" value="1"/>
</dbReference>
<dbReference type="InterPro" id="IPR015500">
    <property type="entry name" value="Peptidase_S8_subtilisin-rel"/>
</dbReference>
<name>A0AAD4EWC1_9PEZI</name>
<comment type="similarity">
    <text evidence="1 6 7">Belongs to the peptidase S8 family.</text>
</comment>
<dbReference type="SUPFAM" id="SSF52743">
    <property type="entry name" value="Subtilisin-like"/>
    <property type="match status" value="1"/>
</dbReference>
<evidence type="ECO:0000256" key="8">
    <source>
        <dbReference type="SAM" id="SignalP"/>
    </source>
</evidence>
<dbReference type="Gene3D" id="3.40.50.200">
    <property type="entry name" value="Peptidase S8/S53 domain"/>
    <property type="match status" value="1"/>
</dbReference>
<evidence type="ECO:0000256" key="1">
    <source>
        <dbReference type="ARBA" id="ARBA00011073"/>
    </source>
</evidence>
<accession>A0AAD4EWC1</accession>
<dbReference type="PROSITE" id="PS00136">
    <property type="entry name" value="SUBTILASE_ASP"/>
    <property type="match status" value="1"/>
</dbReference>
<keyword evidence="2 6" id="KW-0645">Protease</keyword>
<dbReference type="GO" id="GO:0004252">
    <property type="term" value="F:serine-type endopeptidase activity"/>
    <property type="evidence" value="ECO:0007669"/>
    <property type="project" value="UniProtKB-UniRule"/>
</dbReference>
<dbReference type="FunFam" id="3.40.50.200:FF:000014">
    <property type="entry name" value="Proteinase K"/>
    <property type="match status" value="1"/>
</dbReference>
<dbReference type="InterPro" id="IPR022398">
    <property type="entry name" value="Peptidase_S8_His-AS"/>
</dbReference>
<evidence type="ECO:0000313" key="12">
    <source>
        <dbReference type="Proteomes" id="UP001197093"/>
    </source>
</evidence>
<proteinExistence type="inferred from homology"/>
<dbReference type="Pfam" id="PF00082">
    <property type="entry name" value="Peptidase_S8"/>
    <property type="match status" value="1"/>
</dbReference>
<dbReference type="PROSITE" id="PS51892">
    <property type="entry name" value="SUBTILASE"/>
    <property type="match status" value="1"/>
</dbReference>
<feature type="domain" description="Inhibitor I9" evidence="10">
    <location>
        <begin position="31"/>
        <end position="95"/>
    </location>
</feature>
<keyword evidence="5 6" id="KW-0720">Serine protease</keyword>
<evidence type="ECO:0000256" key="2">
    <source>
        <dbReference type="ARBA" id="ARBA00022670"/>
    </source>
</evidence>
<dbReference type="InterPro" id="IPR023828">
    <property type="entry name" value="Peptidase_S8_Ser-AS"/>
</dbReference>
<evidence type="ECO:0000256" key="5">
    <source>
        <dbReference type="ARBA" id="ARBA00022825"/>
    </source>
</evidence>
<dbReference type="InterPro" id="IPR000209">
    <property type="entry name" value="Peptidase_S8/S53_dom"/>
</dbReference>
<dbReference type="Pfam" id="PF05922">
    <property type="entry name" value="Inhibitor_I9"/>
    <property type="match status" value="1"/>
</dbReference>
<dbReference type="Gene3D" id="3.30.70.80">
    <property type="entry name" value="Peptidase S8 propeptide/proteinase inhibitor I9"/>
    <property type="match status" value="1"/>
</dbReference>
<dbReference type="PROSITE" id="PS00137">
    <property type="entry name" value="SUBTILASE_HIS"/>
    <property type="match status" value="1"/>
</dbReference>
<dbReference type="Proteomes" id="UP001197093">
    <property type="component" value="Unassembled WGS sequence"/>
</dbReference>
<feature type="domain" description="Peptidase S8/S53" evidence="9">
    <location>
        <begin position="137"/>
        <end position="371"/>
    </location>
</feature>
<organism evidence="11 12">
    <name type="scientific">Staphylotrichum longicolle</name>
    <dbReference type="NCBI Taxonomy" id="669026"/>
    <lineage>
        <taxon>Eukaryota</taxon>
        <taxon>Fungi</taxon>
        <taxon>Dikarya</taxon>
        <taxon>Ascomycota</taxon>
        <taxon>Pezizomycotina</taxon>
        <taxon>Sordariomycetes</taxon>
        <taxon>Sordariomycetidae</taxon>
        <taxon>Sordariales</taxon>
        <taxon>Chaetomiaceae</taxon>
        <taxon>Staphylotrichum</taxon>
    </lineage>
</organism>
<evidence type="ECO:0000256" key="3">
    <source>
        <dbReference type="ARBA" id="ARBA00022729"/>
    </source>
</evidence>
<feature type="chain" id="PRO_5042174136" evidence="8">
    <location>
        <begin position="16"/>
        <end position="388"/>
    </location>
</feature>
<comment type="caution">
    <text evidence="11">The sequence shown here is derived from an EMBL/GenBank/DDBJ whole genome shotgun (WGS) entry which is preliminary data.</text>
</comment>
<evidence type="ECO:0000256" key="6">
    <source>
        <dbReference type="PROSITE-ProRule" id="PRU01240"/>
    </source>
</evidence>
<feature type="active site" description="Charge relay system" evidence="6">
    <location>
        <position position="331"/>
    </location>
</feature>
<dbReference type="GO" id="GO:0005576">
    <property type="term" value="C:extracellular region"/>
    <property type="evidence" value="ECO:0007669"/>
    <property type="project" value="UniProtKB-ARBA"/>
</dbReference>
<feature type="active site" description="Charge relay system" evidence="6">
    <location>
        <position position="170"/>
    </location>
</feature>
<sequence length="388" mass="40146">MQLLTWATLLPLALAAPVIQPRAAQLIPGNYIVKLKEGASENTLQNAIRQLKSTQAKHVYRAGRFKGFAAKLSPQVLDAVSKLPEVEYIEQDAIITANDYISQENVPWGLARISHRTTGATSYVYDESAGEGTCSYIIDTGIYVNHTQFGGRATWLANFIDKTNTDGQGHGTHVAGTVGGSTYGVAKKTQLFAVKVLDSNGSGTISSVLAGIDFVAADAVNRTAAGQCPKGSVANMSLGGGKSDSINSAAAAAVRAGVFFAVAAGNSNDDAKWYSPASEASVCTVGATDVADVRAYFSNYGAGVDVFAPGVDVLSSWIGGVDKTNTISGTSMASPHVAGLGAYLLALLGPKTPAELCQHLKDTATLGTITDLPNGTLNALAFNGNPNA</sequence>
<dbReference type="InterPro" id="IPR023827">
    <property type="entry name" value="Peptidase_S8_Asp-AS"/>
</dbReference>
<protein>
    <submittedName>
        <fullName evidence="11">Uncharacterized protein</fullName>
    </submittedName>
</protein>
<dbReference type="GO" id="GO:0006508">
    <property type="term" value="P:proteolysis"/>
    <property type="evidence" value="ECO:0007669"/>
    <property type="project" value="UniProtKB-KW"/>
</dbReference>
<keyword evidence="4 6" id="KW-0378">Hydrolase</keyword>